<dbReference type="PRINTS" id="PR00786">
    <property type="entry name" value="NEPRILYSIN"/>
</dbReference>
<accession>A0ABQ9ENB9</accession>
<proteinExistence type="inferred from homology"/>
<dbReference type="PROSITE" id="PS51885">
    <property type="entry name" value="NEPRILYSIN"/>
    <property type="match status" value="1"/>
</dbReference>
<evidence type="ECO:0000256" key="1">
    <source>
        <dbReference type="ARBA" id="ARBA00001947"/>
    </source>
</evidence>
<keyword evidence="5" id="KW-0378">Hydrolase</keyword>
<reference evidence="12 13" key="1">
    <citation type="submission" date="2022-12" db="EMBL/GenBank/DDBJ databases">
        <title>Chromosome-level genome of Tegillarca granosa.</title>
        <authorList>
            <person name="Kim J."/>
        </authorList>
    </citation>
    <scope>NUCLEOTIDE SEQUENCE [LARGE SCALE GENOMIC DNA]</scope>
    <source>
        <strain evidence="12">Teg-2019</strain>
        <tissue evidence="12">Adductor muscle</tissue>
    </source>
</reference>
<evidence type="ECO:0000259" key="11">
    <source>
        <dbReference type="Pfam" id="PF05649"/>
    </source>
</evidence>
<keyword evidence="9" id="KW-0812">Transmembrane</keyword>
<evidence type="ECO:0000256" key="6">
    <source>
        <dbReference type="ARBA" id="ARBA00022833"/>
    </source>
</evidence>
<evidence type="ECO:0000256" key="9">
    <source>
        <dbReference type="SAM" id="Phobius"/>
    </source>
</evidence>
<gene>
    <name evidence="12" type="ORF">KUTeg_015706</name>
</gene>
<evidence type="ECO:0000256" key="3">
    <source>
        <dbReference type="ARBA" id="ARBA00022670"/>
    </source>
</evidence>
<evidence type="ECO:0000313" key="12">
    <source>
        <dbReference type="EMBL" id="KAJ8306665.1"/>
    </source>
</evidence>
<sequence length="718" mass="82621">MKKKKTTNPKTPEERPLTESSQNGVVLENHSDIWNTDSNSDEELTDEDLFNEKKRKNSTTKTYQKYQRYICYGIILAVIVVAVIISILVWLHVRSKHKLCDTPTCKEASAYIVGKMNLSADPCDNFYNYVCGSWLKNLKVPKSRAKYNVFSIISDENDAHLKKIINDSSYTLKGNFSSAVKKVKTFYNLCMNEQQIEDLGIAPILELIKELGSWTVTSNPEAGITWNKDSWDFFQALIKMNSYSSAPLFYFGVTTDDKNSSNKIGFFEQSGLTLNDREDYFKNNTGYDKLHEAYIKFAVEVAKLLGNNDTTDVRKKMEAVFQLETKLAEIHVPREKLLDPEKNYHKMTLKDLQQIMGNALNLTEYMSHVVGKPIKQTEKIIVYTPDYFKKIGSVITNTEKSVMANYFVWHFINELVGYFPKRFIDAGMILSKAERGTTTIDPRWQRCMGKAQGNFGYVLSALYVQDYFSDSSRQKVKEIAQEVRDAFVRNLPTVSWMDEKTKNTAIDKAKAMDFKIGYPDWIMDQKKLDKYYENVTNFDGQFLKTKLEILKTFHKKAMGNLGKPPNPDESFNFGTTGMIAGHEMTHGFDNTGRHYDKHGNLDNWWSKDSAKNFEEKSKCMIDQYSRYTEQGVHRRDYLKGDRTLGENIADNGGVNFAYSAYRQWLQKNHENNVVDYKGLENFTGDQTIGVVSNSYDFAKAFKCKSGTEMNPEKKCKVW</sequence>
<evidence type="ECO:0000256" key="8">
    <source>
        <dbReference type="SAM" id="MobiDB-lite"/>
    </source>
</evidence>
<keyword evidence="7" id="KW-0482">Metalloprotease</keyword>
<feature type="region of interest" description="Disordered" evidence="8">
    <location>
        <begin position="1"/>
        <end position="41"/>
    </location>
</feature>
<dbReference type="Gene3D" id="3.40.390.10">
    <property type="entry name" value="Collagenase (Catalytic Domain)"/>
    <property type="match status" value="1"/>
</dbReference>
<dbReference type="PANTHER" id="PTHR11733:SF167">
    <property type="entry name" value="FI17812P1-RELATED"/>
    <property type="match status" value="1"/>
</dbReference>
<keyword evidence="9" id="KW-0472">Membrane</keyword>
<evidence type="ECO:0000256" key="2">
    <source>
        <dbReference type="ARBA" id="ARBA00007357"/>
    </source>
</evidence>
<dbReference type="PANTHER" id="PTHR11733">
    <property type="entry name" value="ZINC METALLOPROTEASE FAMILY M13 NEPRILYSIN-RELATED"/>
    <property type="match status" value="1"/>
</dbReference>
<evidence type="ECO:0000259" key="10">
    <source>
        <dbReference type="Pfam" id="PF01431"/>
    </source>
</evidence>
<dbReference type="InterPro" id="IPR024079">
    <property type="entry name" value="MetalloPept_cat_dom_sf"/>
</dbReference>
<feature type="domain" description="Peptidase M13 N-terminal" evidence="11">
    <location>
        <begin position="122"/>
        <end position="519"/>
    </location>
</feature>
<dbReference type="CDD" id="cd08662">
    <property type="entry name" value="M13"/>
    <property type="match status" value="1"/>
</dbReference>
<protein>
    <recommendedName>
        <fullName evidence="14">Endothelin-converting enzyme 1</fullName>
    </recommendedName>
</protein>
<dbReference type="InterPro" id="IPR000718">
    <property type="entry name" value="Peptidase_M13"/>
</dbReference>
<feature type="domain" description="Peptidase M13 C-terminal" evidence="10">
    <location>
        <begin position="566"/>
        <end position="686"/>
    </location>
</feature>
<dbReference type="Pfam" id="PF01431">
    <property type="entry name" value="Peptidase_M13"/>
    <property type="match status" value="1"/>
</dbReference>
<dbReference type="InterPro" id="IPR008753">
    <property type="entry name" value="Peptidase_M13_N"/>
</dbReference>
<dbReference type="SUPFAM" id="SSF55486">
    <property type="entry name" value="Metalloproteases ('zincins'), catalytic domain"/>
    <property type="match status" value="1"/>
</dbReference>
<evidence type="ECO:0008006" key="14">
    <source>
        <dbReference type="Google" id="ProtNLM"/>
    </source>
</evidence>
<evidence type="ECO:0000313" key="13">
    <source>
        <dbReference type="Proteomes" id="UP001217089"/>
    </source>
</evidence>
<keyword evidence="3" id="KW-0645">Protease</keyword>
<comment type="similarity">
    <text evidence="2">Belongs to the peptidase M13 family.</text>
</comment>
<keyword evidence="9" id="KW-1133">Transmembrane helix</keyword>
<evidence type="ECO:0000256" key="7">
    <source>
        <dbReference type="ARBA" id="ARBA00023049"/>
    </source>
</evidence>
<dbReference type="InterPro" id="IPR042089">
    <property type="entry name" value="Peptidase_M13_dom_2"/>
</dbReference>
<name>A0ABQ9ENB9_TEGGR</name>
<dbReference type="EMBL" id="JARBDR010000811">
    <property type="protein sequence ID" value="KAJ8306665.1"/>
    <property type="molecule type" value="Genomic_DNA"/>
</dbReference>
<evidence type="ECO:0000256" key="4">
    <source>
        <dbReference type="ARBA" id="ARBA00022723"/>
    </source>
</evidence>
<comment type="cofactor">
    <cofactor evidence="1">
        <name>Zn(2+)</name>
        <dbReference type="ChEBI" id="CHEBI:29105"/>
    </cofactor>
</comment>
<comment type="caution">
    <text evidence="12">The sequence shown here is derived from an EMBL/GenBank/DDBJ whole genome shotgun (WGS) entry which is preliminary data.</text>
</comment>
<keyword evidence="4" id="KW-0479">Metal-binding</keyword>
<organism evidence="12 13">
    <name type="scientific">Tegillarca granosa</name>
    <name type="common">Malaysian cockle</name>
    <name type="synonym">Anadara granosa</name>
    <dbReference type="NCBI Taxonomy" id="220873"/>
    <lineage>
        <taxon>Eukaryota</taxon>
        <taxon>Metazoa</taxon>
        <taxon>Spiralia</taxon>
        <taxon>Lophotrochozoa</taxon>
        <taxon>Mollusca</taxon>
        <taxon>Bivalvia</taxon>
        <taxon>Autobranchia</taxon>
        <taxon>Pteriomorphia</taxon>
        <taxon>Arcoida</taxon>
        <taxon>Arcoidea</taxon>
        <taxon>Arcidae</taxon>
        <taxon>Tegillarca</taxon>
    </lineage>
</organism>
<dbReference type="Proteomes" id="UP001217089">
    <property type="component" value="Unassembled WGS sequence"/>
</dbReference>
<evidence type="ECO:0000256" key="5">
    <source>
        <dbReference type="ARBA" id="ARBA00022801"/>
    </source>
</evidence>
<keyword evidence="13" id="KW-1185">Reference proteome</keyword>
<dbReference type="Pfam" id="PF05649">
    <property type="entry name" value="Peptidase_M13_N"/>
    <property type="match status" value="1"/>
</dbReference>
<dbReference type="Gene3D" id="1.10.1380.10">
    <property type="entry name" value="Neutral endopeptidase , domain2"/>
    <property type="match status" value="1"/>
</dbReference>
<feature type="transmembrane region" description="Helical" evidence="9">
    <location>
        <begin position="69"/>
        <end position="93"/>
    </location>
</feature>
<keyword evidence="6" id="KW-0862">Zinc</keyword>
<dbReference type="InterPro" id="IPR018497">
    <property type="entry name" value="Peptidase_M13_C"/>
</dbReference>